<sequence>MDDKDAYEICCKLRKRQKEDNIARKRNQPVLFEKRTNLYATPTLIAQRSLPPLTKRPVIVKKIKPRWREEHEVKLQEKDDDQELERQKFISHNLKKREGLDKFHHLFDSNQNQTARRTPEWQKNNSPYYSSSETLKPKSVQEKKKPKQTARRNLEWQKKDSSYYSPSETLKPKSVQEKKKAKLSSAKLEQNLLQQFFKNQRPVKDLKGIRRVETPFGRYQKNEKNREFQSSDLFGQMLKKAGVVIPELHPTLRSRYNLKVASPYQDGRGDADATSFEKDQKSVQYTKLFSKMLKGKASKTPELHPLLKSSNRLNVASSTDFSKIENSPKELSTKVGAKFSWAFRKMIKKRRQPETKIFKDLIKDSDVEMPELIPALRSRIQFAEPQEIKKNEEANKTGLKKSTLKLNLIPNYGLRSSETYRQMKV</sequence>
<gene>
    <name evidence="2" type="primary">LOC108053587</name>
</gene>
<evidence type="ECO:0000256" key="1">
    <source>
        <dbReference type="SAM" id="MobiDB-lite"/>
    </source>
</evidence>
<dbReference type="OrthoDB" id="7860783at2759"/>
<proteinExistence type="predicted"/>
<feature type="compositionally biased region" description="Polar residues" evidence="1">
    <location>
        <begin position="108"/>
        <end position="134"/>
    </location>
</feature>
<evidence type="ECO:0000313" key="2">
    <source>
        <dbReference type="RefSeq" id="XP_016991776.1"/>
    </source>
</evidence>
<reference evidence="2" key="1">
    <citation type="submission" date="2025-08" db="UniProtKB">
        <authorList>
            <consortium name="RefSeq"/>
        </authorList>
    </citation>
    <scope>IDENTIFICATION</scope>
</reference>
<accession>A0A6P4G2M7</accession>
<dbReference type="RefSeq" id="XP_016991776.1">
    <property type="nucleotide sequence ID" value="XM_017136287.1"/>
</dbReference>
<feature type="non-terminal residue" evidence="2">
    <location>
        <position position="425"/>
    </location>
</feature>
<organism evidence="2">
    <name type="scientific">Drosophila rhopaloa</name>
    <name type="common">Fruit fly</name>
    <dbReference type="NCBI Taxonomy" id="1041015"/>
    <lineage>
        <taxon>Eukaryota</taxon>
        <taxon>Metazoa</taxon>
        <taxon>Ecdysozoa</taxon>
        <taxon>Arthropoda</taxon>
        <taxon>Hexapoda</taxon>
        <taxon>Insecta</taxon>
        <taxon>Pterygota</taxon>
        <taxon>Neoptera</taxon>
        <taxon>Endopterygota</taxon>
        <taxon>Diptera</taxon>
        <taxon>Brachycera</taxon>
        <taxon>Muscomorpha</taxon>
        <taxon>Ephydroidea</taxon>
        <taxon>Drosophilidae</taxon>
        <taxon>Drosophila</taxon>
        <taxon>Sophophora</taxon>
    </lineage>
</organism>
<feature type="region of interest" description="Disordered" evidence="1">
    <location>
        <begin position="108"/>
        <end position="177"/>
    </location>
</feature>
<dbReference type="AlphaFoldDB" id="A0A6P4G2M7"/>
<protein>
    <submittedName>
        <fullName evidence="2">Uncharacterized protein LOC108053587</fullName>
    </submittedName>
</protein>
<name>A0A6P4G2M7_DRORH</name>
<feature type="compositionally biased region" description="Basic and acidic residues" evidence="1">
    <location>
        <begin position="152"/>
        <end position="161"/>
    </location>
</feature>